<organism evidence="3">
    <name type="scientific">hydrothermal vent metagenome</name>
    <dbReference type="NCBI Taxonomy" id="652676"/>
    <lineage>
        <taxon>unclassified sequences</taxon>
        <taxon>metagenomes</taxon>
        <taxon>ecological metagenomes</taxon>
    </lineage>
</organism>
<dbReference type="EMBL" id="CZRL01000064">
    <property type="protein sequence ID" value="CUS51594.1"/>
    <property type="molecule type" value="Genomic_DNA"/>
</dbReference>
<reference evidence="3" key="1">
    <citation type="submission" date="2015-10" db="EMBL/GenBank/DDBJ databases">
        <authorList>
            <person name="Gilbert D.G."/>
        </authorList>
    </citation>
    <scope>NUCLEOTIDE SEQUENCE</scope>
</reference>
<dbReference type="GO" id="GO:0016787">
    <property type="term" value="F:hydrolase activity"/>
    <property type="evidence" value="ECO:0007669"/>
    <property type="project" value="UniProtKB-KW"/>
</dbReference>
<keyword evidence="1 3" id="KW-0378">Hydrolase</keyword>
<proteinExistence type="predicted"/>
<gene>
    <name evidence="3" type="ORF">MGWOODY_XGa2368</name>
</gene>
<sequence length="306" mass="34952">MFENFERSQIDGDGCRINVIHGGSGPALLLLHGYPQNHVEWHKVAPRLTNHFSVVCPDLRGYGDSEKPPSTNDDLSTYCKKTSARDQIAVMRQLGHHQFHLVGHDRGVRVGLRLALDYPDSVLSFTNLDVMPSMEAFENMDASLAYSWFHWLLMRQPSPLPETIFSANPKLFLDFFLENWTSVPNSFTEPAYKEYLRCFSDPETVRAMCADYRSVTLDMEHDDADRGIKLSCPVLVLWGSDMSKRPGWQTGNNLDMMSVWRVRASNVRGKALECGHFIPEEKPDELVSELFDFILSIEKDQEPKHD</sequence>
<evidence type="ECO:0000256" key="1">
    <source>
        <dbReference type="ARBA" id="ARBA00022801"/>
    </source>
</evidence>
<protein>
    <submittedName>
        <fullName evidence="3">Alpha/beta hydrolase fold</fullName>
    </submittedName>
</protein>
<evidence type="ECO:0000313" key="3">
    <source>
        <dbReference type="EMBL" id="CUS51594.1"/>
    </source>
</evidence>
<dbReference type="InterPro" id="IPR000073">
    <property type="entry name" value="AB_hydrolase_1"/>
</dbReference>
<name>A0A170PR35_9ZZZZ</name>
<dbReference type="Gene3D" id="3.40.50.1820">
    <property type="entry name" value="alpha/beta hydrolase"/>
    <property type="match status" value="1"/>
</dbReference>
<dbReference type="PRINTS" id="PR00412">
    <property type="entry name" value="EPOXHYDRLASE"/>
</dbReference>
<dbReference type="Pfam" id="PF00561">
    <property type="entry name" value="Abhydrolase_1"/>
    <property type="match status" value="1"/>
</dbReference>
<dbReference type="InterPro" id="IPR000639">
    <property type="entry name" value="Epox_hydrolase-like"/>
</dbReference>
<accession>A0A170PR35</accession>
<dbReference type="PANTHER" id="PTHR43329">
    <property type="entry name" value="EPOXIDE HYDROLASE"/>
    <property type="match status" value="1"/>
</dbReference>
<dbReference type="InterPro" id="IPR029058">
    <property type="entry name" value="AB_hydrolase_fold"/>
</dbReference>
<feature type="domain" description="AB hydrolase-1" evidence="2">
    <location>
        <begin position="26"/>
        <end position="239"/>
    </location>
</feature>
<dbReference type="AlphaFoldDB" id="A0A170PR35"/>
<dbReference type="SUPFAM" id="SSF53474">
    <property type="entry name" value="alpha/beta-Hydrolases"/>
    <property type="match status" value="1"/>
</dbReference>
<evidence type="ECO:0000259" key="2">
    <source>
        <dbReference type="Pfam" id="PF00561"/>
    </source>
</evidence>